<dbReference type="SMART" id="SM00487">
    <property type="entry name" value="DEXDc"/>
    <property type="match status" value="1"/>
</dbReference>
<dbReference type="PANTHER" id="PTHR47396">
    <property type="entry name" value="TYPE I RESTRICTION ENZYME ECOKI R PROTEIN"/>
    <property type="match status" value="1"/>
</dbReference>
<evidence type="ECO:0000256" key="1">
    <source>
        <dbReference type="ARBA" id="ARBA00022806"/>
    </source>
</evidence>
<dbReference type="SMART" id="SM00490">
    <property type="entry name" value="HELICc"/>
    <property type="match status" value="1"/>
</dbReference>
<keyword evidence="1" id="KW-0067">ATP-binding</keyword>
<gene>
    <name evidence="4" type="ORF">J3Q64DRAFT_1629927</name>
</gene>
<reference evidence="4 5" key="1">
    <citation type="submission" date="2024-04" db="EMBL/GenBank/DDBJ databases">
        <title>Symmetric and asymmetric DNA N6-adenine methylation regulates different biological responses in Mucorales.</title>
        <authorList>
            <consortium name="Lawrence Berkeley National Laboratory"/>
            <person name="Lax C."/>
            <person name="Mondo S.J."/>
            <person name="Osorio-Concepcion M."/>
            <person name="Muszewska A."/>
            <person name="Corrochano-Luque M."/>
            <person name="Gutierrez G."/>
            <person name="Riley R."/>
            <person name="Lipzen A."/>
            <person name="Guo J."/>
            <person name="Hundley H."/>
            <person name="Amirebrahimi M."/>
            <person name="Ng V."/>
            <person name="Lorenzo-Gutierrez D."/>
            <person name="Binder U."/>
            <person name="Yang J."/>
            <person name="Song Y."/>
            <person name="Canovas D."/>
            <person name="Navarro E."/>
            <person name="Freitag M."/>
            <person name="Gabaldon T."/>
            <person name="Grigoriev I.V."/>
            <person name="Corrochano L.M."/>
            <person name="Nicolas F.E."/>
            <person name="Garre V."/>
        </authorList>
    </citation>
    <scope>NUCLEOTIDE SEQUENCE [LARGE SCALE GENOMIC DNA]</scope>
    <source>
        <strain evidence="4 5">L51</strain>
    </source>
</reference>
<evidence type="ECO:0000313" key="5">
    <source>
        <dbReference type="Proteomes" id="UP001448207"/>
    </source>
</evidence>
<dbReference type="PROSITE" id="PS51192">
    <property type="entry name" value="HELICASE_ATP_BIND_1"/>
    <property type="match status" value="1"/>
</dbReference>
<keyword evidence="5" id="KW-1185">Reference proteome</keyword>
<dbReference type="PANTHER" id="PTHR47396:SF1">
    <property type="entry name" value="ATP-DEPENDENT HELICASE IRC3-RELATED"/>
    <property type="match status" value="1"/>
</dbReference>
<keyword evidence="4" id="KW-0378">Hydrolase</keyword>
<proteinExistence type="predicted"/>
<dbReference type="InterPro" id="IPR050742">
    <property type="entry name" value="Helicase_Restrict-Modif_Enz"/>
</dbReference>
<feature type="domain" description="Helicase ATP-binding" evidence="2">
    <location>
        <begin position="69"/>
        <end position="234"/>
    </location>
</feature>
<evidence type="ECO:0000259" key="3">
    <source>
        <dbReference type="PROSITE" id="PS51194"/>
    </source>
</evidence>
<organism evidence="4 5">
    <name type="scientific">Phycomyces blakesleeanus</name>
    <dbReference type="NCBI Taxonomy" id="4837"/>
    <lineage>
        <taxon>Eukaryota</taxon>
        <taxon>Fungi</taxon>
        <taxon>Fungi incertae sedis</taxon>
        <taxon>Mucoromycota</taxon>
        <taxon>Mucoromycotina</taxon>
        <taxon>Mucoromycetes</taxon>
        <taxon>Mucorales</taxon>
        <taxon>Phycomycetaceae</taxon>
        <taxon>Phycomyces</taxon>
    </lineage>
</organism>
<dbReference type="Pfam" id="PF04851">
    <property type="entry name" value="ResIII"/>
    <property type="match status" value="1"/>
</dbReference>
<dbReference type="CDD" id="cd18799">
    <property type="entry name" value="SF2_C_EcoAI-like"/>
    <property type="match status" value="1"/>
</dbReference>
<dbReference type="SUPFAM" id="SSF52540">
    <property type="entry name" value="P-loop containing nucleoside triphosphate hydrolases"/>
    <property type="match status" value="1"/>
</dbReference>
<dbReference type="InterPro" id="IPR001650">
    <property type="entry name" value="Helicase_C-like"/>
</dbReference>
<dbReference type="InterPro" id="IPR014001">
    <property type="entry name" value="Helicase_ATP-bd"/>
</dbReference>
<evidence type="ECO:0000313" key="4">
    <source>
        <dbReference type="EMBL" id="KAL0098251.1"/>
    </source>
</evidence>
<dbReference type="Pfam" id="PF00271">
    <property type="entry name" value="Helicase_C"/>
    <property type="match status" value="1"/>
</dbReference>
<keyword evidence="1" id="KW-0547">Nucleotide-binding</keyword>
<evidence type="ECO:0000259" key="2">
    <source>
        <dbReference type="PROSITE" id="PS51192"/>
    </source>
</evidence>
<dbReference type="GO" id="GO:0016787">
    <property type="term" value="F:hydrolase activity"/>
    <property type="evidence" value="ECO:0007669"/>
    <property type="project" value="UniProtKB-KW"/>
</dbReference>
<feature type="domain" description="Helicase C-terminal" evidence="3">
    <location>
        <begin position="295"/>
        <end position="433"/>
    </location>
</feature>
<name>A0ABR3BJ53_PHYBL</name>
<accession>A0ABR3BJ53</accession>
<dbReference type="Proteomes" id="UP001448207">
    <property type="component" value="Unassembled WGS sequence"/>
</dbReference>
<protein>
    <submittedName>
        <fullName evidence="4">P-loop containing nucleoside triphosphate hydrolase protein</fullName>
    </submittedName>
</protein>
<dbReference type="InterPro" id="IPR027417">
    <property type="entry name" value="P-loop_NTPase"/>
</dbReference>
<sequence length="670" mass="75091">MNSRFFNLSTLPRSNLYKSRALGFRSTLHLSALTIKSLRSTLFSTQAPIKPITPALRKYQQECIDSCLQKLSEGVRRQVVSLPVGYGKTVVMANLIPKLPAPTPIATKTLILAHRVELLEQARSQIQRFNPTLSVAIEQGKRKPDIENADVIVASVQTLGKGNLTRLERYDPAMFKAIIIDEAHHASASTYVKIMDHFGATQEDSQIFVWGCSATVRRHDGISLSSSFDEITFHMDLLHMVEMKWLSPMRVTTVETSVDLTKVATRYDDFSPAELSKAVNTAARNETIIKSWQKYAQQDRLATIVFAVDIAHTVDMCNLFRKNGIDAEYITSKSSSIERQDIIARFKNGDFPILVNCGILTEGTDIPRIDCVLMTRPTRSSGLFQQMFGRGMRLYPNKKDCLVVDFVDSFDRIGKNGLVTIPTLLGLDRNELIECEDILSIERRAIKAEEARSLETEEESKINRQEGFDSGIMTSAVSLKVTEYDSLFEIVSDCSGGHELRSASRYTWVAVGDNTCALSVIGVGTIFVRRDSDGIWHGSFSHEITNKNGTRLRAHPRDISLSADSRFSAIRAADTWIHKKLQKEGQSHLLTTIQRNARYRNDPATKAQLDILKKSKIVPKDPISKGQAMDLISRMKLGLLQCWKKAALEKAKKKAQIVETNKLAALRRVK</sequence>
<comment type="caution">
    <text evidence="4">The sequence shown here is derived from an EMBL/GenBank/DDBJ whole genome shotgun (WGS) entry which is preliminary data.</text>
</comment>
<keyword evidence="1" id="KW-0347">Helicase</keyword>
<dbReference type="EMBL" id="JBCLYO010000001">
    <property type="protein sequence ID" value="KAL0098251.1"/>
    <property type="molecule type" value="Genomic_DNA"/>
</dbReference>
<dbReference type="Gene3D" id="3.40.50.300">
    <property type="entry name" value="P-loop containing nucleotide triphosphate hydrolases"/>
    <property type="match status" value="2"/>
</dbReference>
<dbReference type="PROSITE" id="PS51194">
    <property type="entry name" value="HELICASE_CTER"/>
    <property type="match status" value="1"/>
</dbReference>
<dbReference type="InterPro" id="IPR006935">
    <property type="entry name" value="Helicase/UvrB_N"/>
</dbReference>